<dbReference type="STRING" id="1508389.SAMN05444003_1861"/>
<feature type="domain" description="Thiol:disulfide interchange protein DsbD N-terminal" evidence="2">
    <location>
        <begin position="37"/>
        <end position="141"/>
    </location>
</feature>
<dbReference type="Proteomes" id="UP000184074">
    <property type="component" value="Unassembled WGS sequence"/>
</dbReference>
<name>A0A1M5PUR2_9RHOB</name>
<evidence type="ECO:0000313" key="3">
    <source>
        <dbReference type="EMBL" id="SHH05558.1"/>
    </source>
</evidence>
<keyword evidence="1" id="KW-0732">Signal</keyword>
<dbReference type="RefSeq" id="WP_072900652.1">
    <property type="nucleotide sequence ID" value="NZ_FQXB01000002.1"/>
</dbReference>
<proteinExistence type="predicted"/>
<evidence type="ECO:0000256" key="1">
    <source>
        <dbReference type="SAM" id="SignalP"/>
    </source>
</evidence>
<sequence>MKKLALTILVSCLATTAISQNMDEIADLEVLPGWRTADGSHMAGLRITLAPGWKTYWRAPGDGGIPMQFNLTGSENLDGAEFRWPTPEVFYQSGLRSVGYTDGVVIPMVISPDDRSDDISVSGQVTIGVCEEICVPMTFDVTAILPPQGQRDGSIVAALVDRPETAQEAGVTAATCRLVPTNNGFEITTQVSMPGLRGNEEVVIETADPSVWVSEPDVSISGGQITAVSDLVPMGTGGFALDRSGVRITILGNGRAIDVQGCTGG</sequence>
<feature type="signal peptide" evidence="1">
    <location>
        <begin position="1"/>
        <end position="19"/>
    </location>
</feature>
<keyword evidence="4" id="KW-1185">Reference proteome</keyword>
<protein>
    <submittedName>
        <fullName evidence="3">Thiol-disulfide interchange protein, contains DsbC and DsbD domains</fullName>
    </submittedName>
</protein>
<gene>
    <name evidence="3" type="ORF">SAMN05444003_1861</name>
</gene>
<evidence type="ECO:0000259" key="2">
    <source>
        <dbReference type="Pfam" id="PF11412"/>
    </source>
</evidence>
<dbReference type="AlphaFoldDB" id="A0A1M5PUR2"/>
<dbReference type="InterPro" id="IPR028250">
    <property type="entry name" value="DsbDN"/>
</dbReference>
<reference evidence="3 4" key="1">
    <citation type="submission" date="2016-11" db="EMBL/GenBank/DDBJ databases">
        <authorList>
            <person name="Jaros S."/>
            <person name="Januszkiewicz K."/>
            <person name="Wedrychowicz H."/>
        </authorList>
    </citation>
    <scope>NUCLEOTIDE SEQUENCE [LARGE SCALE GENOMIC DNA]</scope>
    <source>
        <strain evidence="3 4">DSM 28715</strain>
    </source>
</reference>
<dbReference type="EMBL" id="FQXB01000002">
    <property type="protein sequence ID" value="SHH05558.1"/>
    <property type="molecule type" value="Genomic_DNA"/>
</dbReference>
<feature type="chain" id="PRO_5012838726" evidence="1">
    <location>
        <begin position="20"/>
        <end position="265"/>
    </location>
</feature>
<organism evidence="3 4">
    <name type="scientific">Cognatiyoonia sediminum</name>
    <dbReference type="NCBI Taxonomy" id="1508389"/>
    <lineage>
        <taxon>Bacteria</taxon>
        <taxon>Pseudomonadati</taxon>
        <taxon>Pseudomonadota</taxon>
        <taxon>Alphaproteobacteria</taxon>
        <taxon>Rhodobacterales</taxon>
        <taxon>Paracoccaceae</taxon>
        <taxon>Cognatiyoonia</taxon>
    </lineage>
</organism>
<dbReference type="Pfam" id="PF11412">
    <property type="entry name" value="DsbD_N"/>
    <property type="match status" value="1"/>
</dbReference>
<accession>A0A1M5PUR2</accession>
<evidence type="ECO:0000313" key="4">
    <source>
        <dbReference type="Proteomes" id="UP000184074"/>
    </source>
</evidence>